<comment type="caution">
    <text evidence="3">The sequence shown here is derived from an EMBL/GenBank/DDBJ whole genome shotgun (WGS) entry which is preliminary data.</text>
</comment>
<dbReference type="OrthoDB" id="5173551at2"/>
<keyword evidence="4" id="KW-1185">Reference proteome</keyword>
<protein>
    <recommendedName>
        <fullName evidence="2">Pyrrolo-quinoline quinone repeat domain-containing protein</fullName>
    </recommendedName>
</protein>
<dbReference type="RefSeq" id="WP_118927797.1">
    <property type="nucleotide sequence ID" value="NZ_QXGH01000031.1"/>
</dbReference>
<dbReference type="PROSITE" id="PS51257">
    <property type="entry name" value="PROKAR_LIPOPROTEIN"/>
    <property type="match status" value="1"/>
</dbReference>
<feature type="chain" id="PRO_5038457612" description="Pyrrolo-quinoline quinone repeat domain-containing protein" evidence="1">
    <location>
        <begin position="24"/>
        <end position="369"/>
    </location>
</feature>
<keyword evidence="1" id="KW-0732">Signal</keyword>
<proteinExistence type="predicted"/>
<dbReference type="AlphaFoldDB" id="A0A417XVP7"/>
<reference evidence="3 4" key="1">
    <citation type="submission" date="2018-09" db="EMBL/GenBank/DDBJ databases">
        <title>Genome sequencing of Nocardioides immobilis CCTCC AB 2017083 for comparison to Nocardioides silvaticus.</title>
        <authorList>
            <person name="Li C."/>
            <person name="Wang G."/>
        </authorList>
    </citation>
    <scope>NUCLEOTIDE SEQUENCE [LARGE SCALE GENOMIC DNA]</scope>
    <source>
        <strain evidence="3 4">CCTCC AB 2017083</strain>
    </source>
</reference>
<dbReference type="EMBL" id="QXGH01000031">
    <property type="protein sequence ID" value="RHW24568.1"/>
    <property type="molecule type" value="Genomic_DNA"/>
</dbReference>
<dbReference type="Gene3D" id="2.130.10.10">
    <property type="entry name" value="YVTN repeat-like/Quinoprotein amine dehydrogenase"/>
    <property type="match status" value="1"/>
</dbReference>
<accession>A0A417XVP7</accession>
<evidence type="ECO:0000313" key="4">
    <source>
        <dbReference type="Proteomes" id="UP000283644"/>
    </source>
</evidence>
<dbReference type="InterPro" id="IPR002372">
    <property type="entry name" value="PQQ_rpt_dom"/>
</dbReference>
<feature type="domain" description="Pyrrolo-quinoline quinone repeat" evidence="2">
    <location>
        <begin position="125"/>
        <end position="353"/>
    </location>
</feature>
<dbReference type="InterPro" id="IPR011047">
    <property type="entry name" value="Quinoprotein_ADH-like_sf"/>
</dbReference>
<gene>
    <name evidence="3" type="ORF">D0Z08_23920</name>
</gene>
<dbReference type="SUPFAM" id="SSF50998">
    <property type="entry name" value="Quinoprotein alcohol dehydrogenase-like"/>
    <property type="match status" value="1"/>
</dbReference>
<name>A0A417XVP7_9ACTN</name>
<dbReference type="Proteomes" id="UP000283644">
    <property type="component" value="Unassembled WGS sequence"/>
</dbReference>
<sequence>MTTRWWISAAAAVLLLVAGCAGDAEPDEDEEPPVHLGEVIWDDHLIVAGHLDTCGSFAVMANPDEDLHVALVHEDRVVVPEVTPPDGSDVVITHDWRTSGGCVPTAEGPIVVVEAQEAYADLYDDEPKLVAGFTPEGEQLWAIELAGHLAGNYEGRGSIIFESLDNNDWLVLDARTGETVAKGGLAEGAPVTTLGPTLVDDLAGGLVDLASGRKVGRAGDSTAQVDDDRLLLETVDGVRLVRLPSLEVVWKAQEDIRLTGIWTEAADLSTSTVVAFDTDGTIVGLDLATGKVRWTSDVPRDEVDGLSTQVGSGVVAFRANGTDPLGQVVLDTATGEQLSGAEGYVVADQDLLIDVANGVPTLISVDDLR</sequence>
<evidence type="ECO:0000313" key="3">
    <source>
        <dbReference type="EMBL" id="RHW24568.1"/>
    </source>
</evidence>
<feature type="signal peptide" evidence="1">
    <location>
        <begin position="1"/>
        <end position="23"/>
    </location>
</feature>
<dbReference type="Pfam" id="PF13360">
    <property type="entry name" value="PQQ_2"/>
    <property type="match status" value="1"/>
</dbReference>
<organism evidence="3 4">
    <name type="scientific">Nocardioides immobilis</name>
    <dbReference type="NCBI Taxonomy" id="2049295"/>
    <lineage>
        <taxon>Bacteria</taxon>
        <taxon>Bacillati</taxon>
        <taxon>Actinomycetota</taxon>
        <taxon>Actinomycetes</taxon>
        <taxon>Propionibacteriales</taxon>
        <taxon>Nocardioidaceae</taxon>
        <taxon>Nocardioides</taxon>
    </lineage>
</organism>
<evidence type="ECO:0000259" key="2">
    <source>
        <dbReference type="Pfam" id="PF13360"/>
    </source>
</evidence>
<evidence type="ECO:0000256" key="1">
    <source>
        <dbReference type="SAM" id="SignalP"/>
    </source>
</evidence>
<dbReference type="InterPro" id="IPR015943">
    <property type="entry name" value="WD40/YVTN_repeat-like_dom_sf"/>
</dbReference>